<feature type="region of interest" description="Disordered" evidence="1">
    <location>
        <begin position="225"/>
        <end position="268"/>
    </location>
</feature>
<feature type="compositionally biased region" description="Basic and acidic residues" evidence="1">
    <location>
        <begin position="230"/>
        <end position="246"/>
    </location>
</feature>
<comment type="caution">
    <text evidence="2">The sequence shown here is derived from an EMBL/GenBank/DDBJ whole genome shotgun (WGS) entry which is preliminary data.</text>
</comment>
<dbReference type="Proteomes" id="UP001152523">
    <property type="component" value="Unassembled WGS sequence"/>
</dbReference>
<dbReference type="PANTHER" id="PTHR47481:SF43">
    <property type="entry name" value="RETROTRANSPOSON COPIA-LIKE N-TERMINAL DOMAIN-CONTAINING PROTEIN"/>
    <property type="match status" value="1"/>
</dbReference>
<proteinExistence type="predicted"/>
<dbReference type="PANTHER" id="PTHR47481">
    <property type="match status" value="1"/>
</dbReference>
<dbReference type="AlphaFoldDB" id="A0AAV0BYT7"/>
<protein>
    <recommendedName>
        <fullName evidence="4">Retrotransposon Copia-like N-terminal domain-containing protein</fullName>
    </recommendedName>
</protein>
<evidence type="ECO:0008006" key="4">
    <source>
        <dbReference type="Google" id="ProtNLM"/>
    </source>
</evidence>
<evidence type="ECO:0000256" key="1">
    <source>
        <dbReference type="SAM" id="MobiDB-lite"/>
    </source>
</evidence>
<evidence type="ECO:0000313" key="2">
    <source>
        <dbReference type="EMBL" id="CAH9051244.1"/>
    </source>
</evidence>
<name>A0AAV0BYT7_9ASTE</name>
<organism evidence="2 3">
    <name type="scientific">Cuscuta epithymum</name>
    <dbReference type="NCBI Taxonomy" id="186058"/>
    <lineage>
        <taxon>Eukaryota</taxon>
        <taxon>Viridiplantae</taxon>
        <taxon>Streptophyta</taxon>
        <taxon>Embryophyta</taxon>
        <taxon>Tracheophyta</taxon>
        <taxon>Spermatophyta</taxon>
        <taxon>Magnoliopsida</taxon>
        <taxon>eudicotyledons</taxon>
        <taxon>Gunneridae</taxon>
        <taxon>Pentapetalae</taxon>
        <taxon>asterids</taxon>
        <taxon>lamiids</taxon>
        <taxon>Solanales</taxon>
        <taxon>Convolvulaceae</taxon>
        <taxon>Cuscuteae</taxon>
        <taxon>Cuscuta</taxon>
        <taxon>Cuscuta subgen. Cuscuta</taxon>
    </lineage>
</organism>
<evidence type="ECO:0000313" key="3">
    <source>
        <dbReference type="Proteomes" id="UP001152523"/>
    </source>
</evidence>
<keyword evidence="3" id="KW-1185">Reference proteome</keyword>
<dbReference type="Pfam" id="PF14223">
    <property type="entry name" value="Retrotran_gag_2"/>
    <property type="match status" value="1"/>
</dbReference>
<sequence length="371" mass="40675">MTIITPTTQVIALTASTHFPIKLTTSNYPIWKFQVHSALIGLGLDGYVNGSIAAPDQYLDTAKTQPNPCYAIWFRQDCTIISALLGSCADAVQPLISSVTTVRQAWDKLSLTYASTSRGRIISLKNALSRTTKGGRSITEYVSEMYAIYEALALAQNPILEEDLVINILNGLGPDYGELRSAIRVRNTPLPLAELQDILLEHEQKLQEADMSVQNLVPTAHYTHAPGRSFESHMHTDRRPTQTTDRRGHHARRGCGGNSHGQSRNPPSHGVVCQFCNFSGHEAKQCRTLQRFLREHHIITTSGSGAPMAHNTMVNPMTEGQQWLFDSGASHHVTSDHSNLPTYAEYGGPNEVQLGDGSGHRGGAHARGEHP</sequence>
<feature type="region of interest" description="Disordered" evidence="1">
    <location>
        <begin position="332"/>
        <end position="371"/>
    </location>
</feature>
<reference evidence="2" key="1">
    <citation type="submission" date="2022-07" db="EMBL/GenBank/DDBJ databases">
        <authorList>
            <person name="Macas J."/>
            <person name="Novak P."/>
            <person name="Neumann P."/>
        </authorList>
    </citation>
    <scope>NUCLEOTIDE SEQUENCE</scope>
</reference>
<gene>
    <name evidence="2" type="ORF">CEPIT_LOCUS189</name>
</gene>
<accession>A0AAV0BYT7</accession>
<dbReference type="EMBL" id="CAMAPF010000003">
    <property type="protein sequence ID" value="CAH9051244.1"/>
    <property type="molecule type" value="Genomic_DNA"/>
</dbReference>